<protein>
    <submittedName>
        <fullName evidence="2">Uncharacterized protein</fullName>
    </submittedName>
</protein>
<reference evidence="2 3" key="1">
    <citation type="submission" date="2024-01" db="EMBL/GenBank/DDBJ databases">
        <authorList>
            <person name="Alioto T."/>
            <person name="Alioto T."/>
            <person name="Gomez Garrido J."/>
        </authorList>
    </citation>
    <scope>NUCLEOTIDE SEQUENCE [LARGE SCALE GENOMIC DNA]</scope>
</reference>
<dbReference type="EMBL" id="CAWUFR010000041">
    <property type="protein sequence ID" value="CAK6959694.1"/>
    <property type="molecule type" value="Genomic_DNA"/>
</dbReference>
<name>A0AAV1NJK4_SCOSC</name>
<gene>
    <name evidence="2" type="ORF">FSCOSCO3_A015451</name>
</gene>
<proteinExistence type="predicted"/>
<comment type="caution">
    <text evidence="2">The sequence shown here is derived from an EMBL/GenBank/DDBJ whole genome shotgun (WGS) entry which is preliminary data.</text>
</comment>
<evidence type="ECO:0000313" key="3">
    <source>
        <dbReference type="Proteomes" id="UP001314229"/>
    </source>
</evidence>
<keyword evidence="3" id="KW-1185">Reference proteome</keyword>
<feature type="compositionally biased region" description="Polar residues" evidence="1">
    <location>
        <begin position="59"/>
        <end position="70"/>
    </location>
</feature>
<evidence type="ECO:0000256" key="1">
    <source>
        <dbReference type="SAM" id="MobiDB-lite"/>
    </source>
</evidence>
<dbReference type="AlphaFoldDB" id="A0AAV1NJK4"/>
<sequence>MLHNDAPLSLCGEETQEERKQEDTSETLDRTGTSEERRDKSGKRITFNLCKRQQQQQQVAQDSKGQMKTI</sequence>
<accession>A0AAV1NJK4</accession>
<organism evidence="2 3">
    <name type="scientific">Scomber scombrus</name>
    <name type="common">Atlantic mackerel</name>
    <name type="synonym">Scomber vernalis</name>
    <dbReference type="NCBI Taxonomy" id="13677"/>
    <lineage>
        <taxon>Eukaryota</taxon>
        <taxon>Metazoa</taxon>
        <taxon>Chordata</taxon>
        <taxon>Craniata</taxon>
        <taxon>Vertebrata</taxon>
        <taxon>Euteleostomi</taxon>
        <taxon>Actinopterygii</taxon>
        <taxon>Neopterygii</taxon>
        <taxon>Teleostei</taxon>
        <taxon>Neoteleostei</taxon>
        <taxon>Acanthomorphata</taxon>
        <taxon>Pelagiaria</taxon>
        <taxon>Scombriformes</taxon>
        <taxon>Scombridae</taxon>
        <taxon>Scomber</taxon>
    </lineage>
</organism>
<feature type="region of interest" description="Disordered" evidence="1">
    <location>
        <begin position="1"/>
        <end position="70"/>
    </location>
</feature>
<evidence type="ECO:0000313" key="2">
    <source>
        <dbReference type="EMBL" id="CAK6959694.1"/>
    </source>
</evidence>
<dbReference type="Proteomes" id="UP001314229">
    <property type="component" value="Unassembled WGS sequence"/>
</dbReference>
<feature type="compositionally biased region" description="Basic and acidic residues" evidence="1">
    <location>
        <begin position="17"/>
        <end position="39"/>
    </location>
</feature>